<gene>
    <name evidence="2" type="ORF">Afil01_31040</name>
</gene>
<name>A0A9W6SLU7_9ACTN</name>
<dbReference type="EMBL" id="BSTX01000002">
    <property type="protein sequence ID" value="GLZ78297.1"/>
    <property type="molecule type" value="Genomic_DNA"/>
</dbReference>
<feature type="transmembrane region" description="Helical" evidence="1">
    <location>
        <begin position="27"/>
        <end position="46"/>
    </location>
</feature>
<protein>
    <submittedName>
        <fullName evidence="2">Uncharacterized protein</fullName>
    </submittedName>
</protein>
<reference evidence="2" key="1">
    <citation type="submission" date="2023-03" db="EMBL/GenBank/DDBJ databases">
        <title>Actinorhabdospora filicis NBRC 111898.</title>
        <authorList>
            <person name="Ichikawa N."/>
            <person name="Sato H."/>
            <person name="Tonouchi N."/>
        </authorList>
    </citation>
    <scope>NUCLEOTIDE SEQUENCE</scope>
    <source>
        <strain evidence="2">NBRC 111898</strain>
    </source>
</reference>
<feature type="transmembrane region" description="Helical" evidence="1">
    <location>
        <begin position="52"/>
        <end position="76"/>
    </location>
</feature>
<keyword evidence="1" id="KW-0472">Membrane</keyword>
<organism evidence="2 3">
    <name type="scientific">Actinorhabdospora filicis</name>
    <dbReference type="NCBI Taxonomy" id="1785913"/>
    <lineage>
        <taxon>Bacteria</taxon>
        <taxon>Bacillati</taxon>
        <taxon>Actinomycetota</taxon>
        <taxon>Actinomycetes</taxon>
        <taxon>Micromonosporales</taxon>
        <taxon>Micromonosporaceae</taxon>
        <taxon>Actinorhabdospora</taxon>
    </lineage>
</organism>
<evidence type="ECO:0000256" key="1">
    <source>
        <dbReference type="SAM" id="Phobius"/>
    </source>
</evidence>
<dbReference type="AlphaFoldDB" id="A0A9W6SLU7"/>
<evidence type="ECO:0000313" key="3">
    <source>
        <dbReference type="Proteomes" id="UP001165079"/>
    </source>
</evidence>
<proteinExistence type="predicted"/>
<comment type="caution">
    <text evidence="2">The sequence shown here is derived from an EMBL/GenBank/DDBJ whole genome shotgun (WGS) entry which is preliminary data.</text>
</comment>
<keyword evidence="1" id="KW-1133">Transmembrane helix</keyword>
<dbReference type="Proteomes" id="UP001165079">
    <property type="component" value="Unassembled WGS sequence"/>
</dbReference>
<sequence>MARPAGTAGNFYDMVQWFRRRPPRWRYPLMLAALLPGVGAMLFVALNNPTSFGQLLLVAIPMIFSLVMLVVSILVLMSYAGIGYRYDD</sequence>
<keyword evidence="1" id="KW-0812">Transmembrane</keyword>
<keyword evidence="3" id="KW-1185">Reference proteome</keyword>
<accession>A0A9W6SLU7</accession>
<evidence type="ECO:0000313" key="2">
    <source>
        <dbReference type="EMBL" id="GLZ78297.1"/>
    </source>
</evidence>